<keyword evidence="4" id="KW-0540">Nuclease</keyword>
<evidence type="ECO:0000256" key="2">
    <source>
        <dbReference type="ARBA" id="ARBA00022679"/>
    </source>
</evidence>
<evidence type="ECO:0000256" key="7">
    <source>
        <dbReference type="ARBA" id="ARBA00022918"/>
    </source>
</evidence>
<evidence type="ECO:0000256" key="5">
    <source>
        <dbReference type="ARBA" id="ARBA00022759"/>
    </source>
</evidence>
<dbReference type="CDD" id="cd00303">
    <property type="entry name" value="retropepsin_like"/>
    <property type="match status" value="1"/>
</dbReference>
<dbReference type="Gene3D" id="3.30.70.270">
    <property type="match status" value="1"/>
</dbReference>
<evidence type="ECO:0000256" key="3">
    <source>
        <dbReference type="ARBA" id="ARBA00022695"/>
    </source>
</evidence>
<dbReference type="EMBL" id="OIVN01001660">
    <property type="protein sequence ID" value="SPC96331.1"/>
    <property type="molecule type" value="Genomic_DNA"/>
</dbReference>
<evidence type="ECO:0000256" key="4">
    <source>
        <dbReference type="ARBA" id="ARBA00022722"/>
    </source>
</evidence>
<dbReference type="CDD" id="cd09279">
    <property type="entry name" value="RNase_HI_like"/>
    <property type="match status" value="1"/>
</dbReference>
<dbReference type="SUPFAM" id="SSF53098">
    <property type="entry name" value="Ribonuclease H-like"/>
    <property type="match status" value="2"/>
</dbReference>
<keyword evidence="7" id="KW-0695">RNA-directed DNA polymerase</keyword>
<evidence type="ECO:0000256" key="8">
    <source>
        <dbReference type="SAM" id="MobiDB-lite"/>
    </source>
</evidence>
<dbReference type="GO" id="GO:0003964">
    <property type="term" value="F:RNA-directed DNA polymerase activity"/>
    <property type="evidence" value="ECO:0007669"/>
    <property type="project" value="UniProtKB-KW"/>
</dbReference>
<dbReference type="Pfam" id="PF17917">
    <property type="entry name" value="RT_RNaseH"/>
    <property type="match status" value="1"/>
</dbReference>
<accession>A0A2N9GAT2</accession>
<dbReference type="PANTHER" id="PTHR48475">
    <property type="entry name" value="RIBONUCLEASE H"/>
    <property type="match status" value="1"/>
</dbReference>
<dbReference type="InterPro" id="IPR036397">
    <property type="entry name" value="RNaseH_sf"/>
</dbReference>
<evidence type="ECO:0000256" key="6">
    <source>
        <dbReference type="ARBA" id="ARBA00022801"/>
    </source>
</evidence>
<dbReference type="PROSITE" id="PS50994">
    <property type="entry name" value="INTEGRASE"/>
    <property type="match status" value="1"/>
</dbReference>
<protein>
    <recommendedName>
        <fullName evidence="1">RNA-directed DNA polymerase</fullName>
        <ecNumber evidence="1">2.7.7.49</ecNumber>
    </recommendedName>
</protein>
<dbReference type="InterPro" id="IPR043502">
    <property type="entry name" value="DNA/RNA_pol_sf"/>
</dbReference>
<dbReference type="Pfam" id="PF00078">
    <property type="entry name" value="RVT_1"/>
    <property type="match status" value="1"/>
</dbReference>
<keyword evidence="3" id="KW-0548">Nucleotidyltransferase</keyword>
<evidence type="ECO:0000256" key="1">
    <source>
        <dbReference type="ARBA" id="ARBA00012493"/>
    </source>
</evidence>
<dbReference type="Pfam" id="PF17921">
    <property type="entry name" value="Integrase_H2C2"/>
    <property type="match status" value="1"/>
</dbReference>
<dbReference type="Gene3D" id="3.10.20.370">
    <property type="match status" value="1"/>
</dbReference>
<dbReference type="GO" id="GO:0016787">
    <property type="term" value="F:hydrolase activity"/>
    <property type="evidence" value="ECO:0007669"/>
    <property type="project" value="UniProtKB-KW"/>
</dbReference>
<dbReference type="InterPro" id="IPR005162">
    <property type="entry name" value="Retrotrans_gag_dom"/>
</dbReference>
<feature type="region of interest" description="Disordered" evidence="8">
    <location>
        <begin position="130"/>
        <end position="187"/>
    </location>
</feature>
<keyword evidence="6" id="KW-0378">Hydrolase</keyword>
<dbReference type="InterPro" id="IPR012337">
    <property type="entry name" value="RNaseH-like_sf"/>
</dbReference>
<dbReference type="InterPro" id="IPR041588">
    <property type="entry name" value="Integrase_H2C2"/>
</dbReference>
<feature type="domain" description="Integrase catalytic" evidence="9">
    <location>
        <begin position="1244"/>
        <end position="1335"/>
    </location>
</feature>
<proteinExistence type="predicted"/>
<dbReference type="Pfam" id="PF03732">
    <property type="entry name" value="Retrotrans_gag"/>
    <property type="match status" value="1"/>
</dbReference>
<keyword evidence="5" id="KW-0255">Endonuclease</keyword>
<dbReference type="InterPro" id="IPR041373">
    <property type="entry name" value="RT_RNaseH"/>
</dbReference>
<dbReference type="InterPro" id="IPR043128">
    <property type="entry name" value="Rev_trsase/Diguanyl_cyclase"/>
</dbReference>
<feature type="region of interest" description="Disordered" evidence="8">
    <location>
        <begin position="20"/>
        <end position="111"/>
    </location>
</feature>
<dbReference type="Gene3D" id="3.30.420.10">
    <property type="entry name" value="Ribonuclease H-like superfamily/Ribonuclease H"/>
    <property type="match status" value="2"/>
</dbReference>
<keyword evidence="2" id="KW-0808">Transferase</keyword>
<dbReference type="CDD" id="cd01647">
    <property type="entry name" value="RT_LTR"/>
    <property type="match status" value="1"/>
</dbReference>
<evidence type="ECO:0000259" key="9">
    <source>
        <dbReference type="PROSITE" id="PS50994"/>
    </source>
</evidence>
<dbReference type="Gene3D" id="2.40.70.10">
    <property type="entry name" value="Acid Proteases"/>
    <property type="match status" value="1"/>
</dbReference>
<name>A0A2N9GAT2_FAGSY</name>
<dbReference type="GO" id="GO:0003676">
    <property type="term" value="F:nucleic acid binding"/>
    <property type="evidence" value="ECO:0007669"/>
    <property type="project" value="InterPro"/>
</dbReference>
<dbReference type="Gene3D" id="1.10.340.70">
    <property type="match status" value="1"/>
</dbReference>
<dbReference type="InterPro" id="IPR021109">
    <property type="entry name" value="Peptidase_aspartic_dom_sf"/>
</dbReference>
<evidence type="ECO:0000313" key="10">
    <source>
        <dbReference type="EMBL" id="SPC96331.1"/>
    </source>
</evidence>
<dbReference type="Gene3D" id="3.10.10.10">
    <property type="entry name" value="HIV Type 1 Reverse Transcriptase, subunit A, domain 1"/>
    <property type="match status" value="1"/>
</dbReference>
<sequence>MSRVPLASGRPPSMVVEIASSSLRVSSGTSYRPSRDCGAPQENSNEATAGRASVVAPPPPHHNIPTLNEGSARKADEGATSRKLGPNQPNRGDARRSLNYSTKSSQTQDSQKLIAELRREIHDLRQEAMGQEARGQIPAKERPTKKTHASKRQNPEYPTHTRSSRNEDFSETSSSQSESREIEKAKLSERYTAPHFKMYNGRTNPVTHIGHYQQSMALSRHNDPLMCRLFPSSLREVAMRWFNQLGTRTIYSWDQMAEAFMAQFITNSRKRKEMGALLTMKLEDKETIKDYSTKFWETYNDIEACGEEVTIITFKMGLPTDSGLRQSLIKHPPRDVGKLIHKIDQFFRVEEDGRRTPPDQTIAQPKVVTTKPAARIGNTTKNLPTPTNFVAPTFRAFETVFKEPIYKVLEKIKKEPKDIEQVISFSNSELKDVQLPHNDPLVITLRIGNYDVQRVLIDQRSFAEVMYQDLYVKLGLGEAELSSFTSPIFGFSGEPTVPLGKTILPVLAGPINLQTKFIVVKASSPYNAIMGHDWLHRMKAIPTILHQKLRFPTKEGVMELNGDQVTAKQCVLAAVKRKGTAEILISNRDVFAWLVYNAPGVSPDLACHSLNIGPEHRPIVQKRRKLAPERATIVLEEVERLLASRAIREVQYLVWLSNTVVVKKKNGKWRVCIDFTDLNKTCPKDPFPLPRIDQLVDSASGHSRLSFLDAFQGYYQIPMNPTDQEKTAFITPRGTYCYKVMSFGLKNVGATYQRMVTKMFGHMIGKTVEVYIDEMLVKSLREENDLADLLQVFDILRKSHLRLNASNCTFDVRSGKFLGHVVSRRGIETNPDQIAALIDLAEPRNIRESRLTYQLLHAFQFQILGEPLFLYLAVSDHAVSAVLVRELGQEHKPVFFVSKAMDETKLRYLPLEKAALALLQATKKLPHYFQSSTVTVLNDLPLKMLLQRSNFTGRITRWGVYLGSLRIEYKPRTAIKGQVLAEFLVEFQYDPSNPFLLIPAETQLGLDTRRWELFVDGASNSKGSGARIVLVSLEGLILEQAVRLKFSASNNEAEYEALLIGLKTAKKTWDERMSAYLTVARTLLAEFDSTHVAQIGREHNSHADILAKLAMALELDIQRTVCIETLDQPSFQNQEVSVCSISSQPSWMDPILSYLKDNKLPEDKKEARMIKHKAPRYWVSKEGLLYSHTGRRSLVHRAISQGYWWPYMQADALKYVRECDKCQRAPSSGSRKQEILDCRNRLFYKIDNGTQFESRLFKGFCSELGIRNFFSSPGYPQSNGQAEVSNKVILNGIKRKLEAAEGKWVKELPSILWTYRTTVRKSTNETPFALAFNVEAIIPLEIGMPTT</sequence>
<dbReference type="GO" id="GO:0004519">
    <property type="term" value="F:endonuclease activity"/>
    <property type="evidence" value="ECO:0007669"/>
    <property type="project" value="UniProtKB-KW"/>
</dbReference>
<dbReference type="InterPro" id="IPR001584">
    <property type="entry name" value="Integrase_cat-core"/>
</dbReference>
<feature type="compositionally biased region" description="Low complexity" evidence="8">
    <location>
        <begin position="101"/>
        <end position="111"/>
    </location>
</feature>
<feature type="compositionally biased region" description="Polar residues" evidence="8">
    <location>
        <begin position="20"/>
        <end position="32"/>
    </location>
</feature>
<dbReference type="InterPro" id="IPR000477">
    <property type="entry name" value="RT_dom"/>
</dbReference>
<dbReference type="GO" id="GO:0015074">
    <property type="term" value="P:DNA integration"/>
    <property type="evidence" value="ECO:0007669"/>
    <property type="project" value="InterPro"/>
</dbReference>
<dbReference type="SUPFAM" id="SSF56672">
    <property type="entry name" value="DNA/RNA polymerases"/>
    <property type="match status" value="1"/>
</dbReference>
<dbReference type="PANTHER" id="PTHR48475:SF2">
    <property type="entry name" value="RIBONUCLEASE H"/>
    <property type="match status" value="1"/>
</dbReference>
<feature type="compositionally biased region" description="Basic and acidic residues" evidence="8">
    <location>
        <begin position="178"/>
        <end position="187"/>
    </location>
</feature>
<gene>
    <name evidence="10" type="ORF">FSB_LOCUS24213</name>
</gene>
<reference evidence="10" key="1">
    <citation type="submission" date="2018-02" db="EMBL/GenBank/DDBJ databases">
        <authorList>
            <person name="Cohen D.B."/>
            <person name="Kent A.D."/>
        </authorList>
    </citation>
    <scope>NUCLEOTIDE SEQUENCE</scope>
</reference>
<feature type="compositionally biased region" description="Basic and acidic residues" evidence="8">
    <location>
        <begin position="71"/>
        <end position="80"/>
    </location>
</feature>
<dbReference type="EC" id="2.7.7.49" evidence="1"/>
<organism evidence="10">
    <name type="scientific">Fagus sylvatica</name>
    <name type="common">Beechnut</name>
    <dbReference type="NCBI Taxonomy" id="28930"/>
    <lineage>
        <taxon>Eukaryota</taxon>
        <taxon>Viridiplantae</taxon>
        <taxon>Streptophyta</taxon>
        <taxon>Embryophyta</taxon>
        <taxon>Tracheophyta</taxon>
        <taxon>Spermatophyta</taxon>
        <taxon>Magnoliopsida</taxon>
        <taxon>eudicotyledons</taxon>
        <taxon>Gunneridae</taxon>
        <taxon>Pentapetalae</taxon>
        <taxon>rosids</taxon>
        <taxon>fabids</taxon>
        <taxon>Fagales</taxon>
        <taxon>Fagaceae</taxon>
        <taxon>Fagus</taxon>
    </lineage>
</organism>